<name>E6QV05_9ZZZZ</name>
<reference evidence="1" key="1">
    <citation type="submission" date="2009-10" db="EMBL/GenBank/DDBJ databases">
        <title>Diversity of trophic interactions inside an arsenic-rich microbial ecosystem.</title>
        <authorList>
            <person name="Bertin P.N."/>
            <person name="Heinrich-Salmeron A."/>
            <person name="Pelletier E."/>
            <person name="Goulhen-Chollet F."/>
            <person name="Arsene-Ploetze F."/>
            <person name="Gallien S."/>
            <person name="Calteau A."/>
            <person name="Vallenet D."/>
            <person name="Casiot C."/>
            <person name="Chane-Woon-Ming B."/>
            <person name="Giloteaux L."/>
            <person name="Barakat M."/>
            <person name="Bonnefoy V."/>
            <person name="Bruneel O."/>
            <person name="Chandler M."/>
            <person name="Cleiss J."/>
            <person name="Duran R."/>
            <person name="Elbaz-Poulichet F."/>
            <person name="Fonknechten N."/>
            <person name="Lauga B."/>
            <person name="Mornico D."/>
            <person name="Ortet P."/>
            <person name="Schaeffer C."/>
            <person name="Siguier P."/>
            <person name="Alexander Thil Smith A."/>
            <person name="Van Dorsselaer A."/>
            <person name="Weissenbach J."/>
            <person name="Medigue C."/>
            <person name="Le Paslier D."/>
        </authorList>
    </citation>
    <scope>NUCLEOTIDE SEQUENCE</scope>
</reference>
<evidence type="ECO:0008006" key="2">
    <source>
        <dbReference type="Google" id="ProtNLM"/>
    </source>
</evidence>
<organism evidence="1">
    <name type="scientific">mine drainage metagenome</name>
    <dbReference type="NCBI Taxonomy" id="410659"/>
    <lineage>
        <taxon>unclassified sequences</taxon>
        <taxon>metagenomes</taxon>
        <taxon>ecological metagenomes</taxon>
    </lineage>
</organism>
<sequence>MDAPEIRLSVSNSEEPRRTMPKMKYQVRNWAEYDAGLRRRGSLTLWITDEAMADWQAAPRVGSRAIRIWPLKQA</sequence>
<protein>
    <recommendedName>
        <fullName evidence="2">Transposase DDE domain-containing protein</fullName>
    </recommendedName>
</protein>
<dbReference type="AlphaFoldDB" id="E6QV05"/>
<proteinExistence type="predicted"/>
<accession>E6QV05</accession>
<evidence type="ECO:0000313" key="1">
    <source>
        <dbReference type="EMBL" id="CBI11078.1"/>
    </source>
</evidence>
<gene>
    <name evidence="1" type="ORF">CARN7_1888</name>
</gene>
<comment type="caution">
    <text evidence="1">The sequence shown here is derived from an EMBL/GenBank/DDBJ whole genome shotgun (WGS) entry which is preliminary data.</text>
</comment>
<dbReference type="EMBL" id="CABR01000121">
    <property type="protein sequence ID" value="CBI11078.1"/>
    <property type="molecule type" value="Genomic_DNA"/>
</dbReference>